<proteinExistence type="predicted"/>
<name>A0A9N7NXF3_STRHE</name>
<protein>
    <submittedName>
        <fullName evidence="1">Uncharacterized protein</fullName>
    </submittedName>
</protein>
<gene>
    <name evidence="1" type="ORF">SHERM_06437</name>
</gene>
<dbReference type="OrthoDB" id="1022638at2759"/>
<evidence type="ECO:0000313" key="2">
    <source>
        <dbReference type="Proteomes" id="UP001153555"/>
    </source>
</evidence>
<accession>A0A9N7NXF3</accession>
<feature type="non-terminal residue" evidence="1">
    <location>
        <position position="80"/>
    </location>
</feature>
<dbReference type="AlphaFoldDB" id="A0A9N7NXF3"/>
<comment type="caution">
    <text evidence="1">The sequence shown here is derived from an EMBL/GenBank/DDBJ whole genome shotgun (WGS) entry which is preliminary data.</text>
</comment>
<organism evidence="1 2">
    <name type="scientific">Striga hermonthica</name>
    <name type="common">Purple witchweed</name>
    <name type="synonym">Buchnera hermonthica</name>
    <dbReference type="NCBI Taxonomy" id="68872"/>
    <lineage>
        <taxon>Eukaryota</taxon>
        <taxon>Viridiplantae</taxon>
        <taxon>Streptophyta</taxon>
        <taxon>Embryophyta</taxon>
        <taxon>Tracheophyta</taxon>
        <taxon>Spermatophyta</taxon>
        <taxon>Magnoliopsida</taxon>
        <taxon>eudicotyledons</taxon>
        <taxon>Gunneridae</taxon>
        <taxon>Pentapetalae</taxon>
        <taxon>asterids</taxon>
        <taxon>lamiids</taxon>
        <taxon>Lamiales</taxon>
        <taxon>Orobanchaceae</taxon>
        <taxon>Buchnereae</taxon>
        <taxon>Striga</taxon>
    </lineage>
</organism>
<dbReference type="EMBL" id="CACSLK010031655">
    <property type="protein sequence ID" value="CAA0839976.1"/>
    <property type="molecule type" value="Genomic_DNA"/>
</dbReference>
<evidence type="ECO:0000313" key="1">
    <source>
        <dbReference type="EMBL" id="CAA0839976.1"/>
    </source>
</evidence>
<keyword evidence="2" id="KW-1185">Reference proteome</keyword>
<sequence length="80" mass="8997">SSQRQNREGMIWCIHKADNILLLVDWAVTLVSEPVPGLVCQRGHWALKRGLIVVSHIGCEGERNMPYKSLWITSLVGCIL</sequence>
<feature type="non-terminal residue" evidence="1">
    <location>
        <position position="1"/>
    </location>
</feature>
<reference evidence="1" key="1">
    <citation type="submission" date="2019-12" db="EMBL/GenBank/DDBJ databases">
        <authorList>
            <person name="Scholes J."/>
        </authorList>
    </citation>
    <scope>NUCLEOTIDE SEQUENCE</scope>
</reference>
<dbReference type="Proteomes" id="UP001153555">
    <property type="component" value="Unassembled WGS sequence"/>
</dbReference>